<feature type="compositionally biased region" description="Acidic residues" evidence="17">
    <location>
        <begin position="838"/>
        <end position="854"/>
    </location>
</feature>
<dbReference type="PANTHER" id="PTHR10519:SF74">
    <property type="entry name" value="GAMMA-AMINOBUTYRIC ACID TYPE B RECEPTOR SUBUNIT 2"/>
    <property type="match status" value="1"/>
</dbReference>
<feature type="transmembrane region" description="Helical" evidence="18">
    <location>
        <begin position="524"/>
        <end position="547"/>
    </location>
</feature>
<feature type="transmembrane region" description="Helical" evidence="18">
    <location>
        <begin position="481"/>
        <end position="503"/>
    </location>
</feature>
<evidence type="ECO:0000256" key="13">
    <source>
        <dbReference type="ARBA" id="ARBA00023180"/>
    </source>
</evidence>
<keyword evidence="15" id="KW-0628">Postsynaptic cell membrane</keyword>
<feature type="region of interest" description="Disordered" evidence="17">
    <location>
        <begin position="993"/>
        <end position="1017"/>
    </location>
</feature>
<name>A0A1D1W243_RAMVA</name>
<evidence type="ECO:0000256" key="11">
    <source>
        <dbReference type="ARBA" id="ARBA00023157"/>
    </source>
</evidence>
<dbReference type="InterPro" id="IPR002455">
    <property type="entry name" value="GPCR3_GABA-B"/>
</dbReference>
<evidence type="ECO:0000256" key="4">
    <source>
        <dbReference type="ARBA" id="ARBA00022692"/>
    </source>
</evidence>
<evidence type="ECO:0000256" key="7">
    <source>
        <dbReference type="ARBA" id="ARBA00023018"/>
    </source>
</evidence>
<keyword evidence="5 19" id="KW-0732">Signal</keyword>
<keyword evidence="8" id="KW-0297">G-protein coupled receptor</keyword>
<keyword evidence="9" id="KW-0175">Coiled coil</keyword>
<dbReference type="GO" id="GO:0007214">
    <property type="term" value="P:gamma-aminobutyric acid signaling pathway"/>
    <property type="evidence" value="ECO:0007669"/>
    <property type="project" value="TreeGrafter"/>
</dbReference>
<evidence type="ECO:0000259" key="20">
    <source>
        <dbReference type="PROSITE" id="PS50259"/>
    </source>
</evidence>
<evidence type="ECO:0000256" key="12">
    <source>
        <dbReference type="ARBA" id="ARBA00023170"/>
    </source>
</evidence>
<reference evidence="21 22" key="1">
    <citation type="journal article" date="2016" name="Nat. Commun.">
        <title>Extremotolerant tardigrade genome and improved radiotolerance of human cultured cells by tardigrade-unique protein.</title>
        <authorList>
            <person name="Hashimoto T."/>
            <person name="Horikawa D.D."/>
            <person name="Saito Y."/>
            <person name="Kuwahara H."/>
            <person name="Kozuka-Hata H."/>
            <person name="Shin-I T."/>
            <person name="Minakuchi Y."/>
            <person name="Ohishi K."/>
            <person name="Motoyama A."/>
            <person name="Aizu T."/>
            <person name="Enomoto A."/>
            <person name="Kondo K."/>
            <person name="Tanaka S."/>
            <person name="Hara Y."/>
            <person name="Koshikawa S."/>
            <person name="Sagara H."/>
            <person name="Miura T."/>
            <person name="Yokobori S."/>
            <person name="Miyagawa K."/>
            <person name="Suzuki Y."/>
            <person name="Kubo T."/>
            <person name="Oyama M."/>
            <person name="Kohara Y."/>
            <person name="Fujiyama A."/>
            <person name="Arakawa K."/>
            <person name="Katayama T."/>
            <person name="Toyoda A."/>
            <person name="Kunieda T."/>
        </authorList>
    </citation>
    <scope>NUCLEOTIDE SEQUENCE [LARGE SCALE GENOMIC DNA]</scope>
    <source>
        <strain evidence="21 22">YOKOZUNA-1</strain>
    </source>
</reference>
<feature type="signal peptide" evidence="19">
    <location>
        <begin position="1"/>
        <end position="23"/>
    </location>
</feature>
<comment type="caution">
    <text evidence="21">The sequence shown here is derived from an EMBL/GenBank/DDBJ whole genome shotgun (WGS) entry which is preliminary data.</text>
</comment>
<dbReference type="EMBL" id="BDGG01000015">
    <property type="protein sequence ID" value="GAV07625.1"/>
    <property type="molecule type" value="Genomic_DNA"/>
</dbReference>
<keyword evidence="11" id="KW-1015">Disulfide bond</keyword>
<feature type="compositionally biased region" description="Polar residues" evidence="17">
    <location>
        <begin position="885"/>
        <end position="906"/>
    </location>
</feature>
<evidence type="ECO:0000313" key="21">
    <source>
        <dbReference type="EMBL" id="GAV07625.1"/>
    </source>
</evidence>
<keyword evidence="6 18" id="KW-1133">Transmembrane helix</keyword>
<accession>A0A1D1W243</accession>
<organism evidence="21 22">
    <name type="scientific">Ramazzottius varieornatus</name>
    <name type="common">Water bear</name>
    <name type="synonym">Tardigrade</name>
    <dbReference type="NCBI Taxonomy" id="947166"/>
    <lineage>
        <taxon>Eukaryota</taxon>
        <taxon>Metazoa</taxon>
        <taxon>Ecdysozoa</taxon>
        <taxon>Tardigrada</taxon>
        <taxon>Eutardigrada</taxon>
        <taxon>Parachela</taxon>
        <taxon>Hypsibioidea</taxon>
        <taxon>Ramazzottiidae</taxon>
        <taxon>Ramazzottius</taxon>
    </lineage>
</organism>
<keyword evidence="10 18" id="KW-0472">Membrane</keyword>
<evidence type="ECO:0000256" key="5">
    <source>
        <dbReference type="ARBA" id="ARBA00022729"/>
    </source>
</evidence>
<evidence type="ECO:0000256" key="15">
    <source>
        <dbReference type="ARBA" id="ARBA00023257"/>
    </source>
</evidence>
<evidence type="ECO:0000256" key="6">
    <source>
        <dbReference type="ARBA" id="ARBA00022989"/>
    </source>
</evidence>
<feature type="transmembrane region" description="Helical" evidence="18">
    <location>
        <begin position="697"/>
        <end position="714"/>
    </location>
</feature>
<keyword evidence="2" id="KW-1003">Cell membrane</keyword>
<evidence type="ECO:0000256" key="1">
    <source>
        <dbReference type="ARBA" id="ARBA00008991"/>
    </source>
</evidence>
<dbReference type="OrthoDB" id="2150267at2759"/>
<keyword evidence="4 18" id="KW-0812">Transmembrane</keyword>
<dbReference type="PRINTS" id="PR01176">
    <property type="entry name" value="GABABRECEPTR"/>
</dbReference>
<evidence type="ECO:0000256" key="14">
    <source>
        <dbReference type="ARBA" id="ARBA00023224"/>
    </source>
</evidence>
<dbReference type="InterPro" id="IPR017978">
    <property type="entry name" value="GPCR_3_C"/>
</dbReference>
<evidence type="ECO:0000256" key="16">
    <source>
        <dbReference type="ARBA" id="ARBA00034104"/>
    </source>
</evidence>
<evidence type="ECO:0000256" key="18">
    <source>
        <dbReference type="SAM" id="Phobius"/>
    </source>
</evidence>
<dbReference type="PRINTS" id="PR01177">
    <property type="entry name" value="GABAB1RECPTR"/>
</dbReference>
<dbReference type="PROSITE" id="PS00981">
    <property type="entry name" value="G_PROTEIN_RECEP_F3_3"/>
    <property type="match status" value="1"/>
</dbReference>
<comment type="similarity">
    <text evidence="1">Belongs to the G-protein coupled receptor 3 family. GABA-B receptor subfamily.</text>
</comment>
<feature type="region of interest" description="Disordered" evidence="17">
    <location>
        <begin position="818"/>
        <end position="859"/>
    </location>
</feature>
<feature type="transmembrane region" description="Helical" evidence="18">
    <location>
        <begin position="720"/>
        <end position="742"/>
    </location>
</feature>
<evidence type="ECO:0000256" key="9">
    <source>
        <dbReference type="ARBA" id="ARBA00023054"/>
    </source>
</evidence>
<keyword evidence="12" id="KW-0675">Receptor</keyword>
<evidence type="ECO:0000256" key="17">
    <source>
        <dbReference type="SAM" id="MobiDB-lite"/>
    </source>
</evidence>
<evidence type="ECO:0000256" key="10">
    <source>
        <dbReference type="ARBA" id="ARBA00023136"/>
    </source>
</evidence>
<dbReference type="FunFam" id="3.40.50.2300:FF:000072">
    <property type="entry name" value="Gamma-aminobutyric acid type B receptor subunit 2"/>
    <property type="match status" value="2"/>
</dbReference>
<dbReference type="GO" id="GO:0045211">
    <property type="term" value="C:postsynaptic membrane"/>
    <property type="evidence" value="ECO:0007669"/>
    <property type="project" value="UniProtKB-SubCell"/>
</dbReference>
<feature type="transmembrane region" description="Helical" evidence="18">
    <location>
        <begin position="559"/>
        <end position="578"/>
    </location>
</feature>
<dbReference type="Pfam" id="PF01094">
    <property type="entry name" value="ANF_receptor"/>
    <property type="match status" value="1"/>
</dbReference>
<feature type="transmembrane region" description="Helical" evidence="18">
    <location>
        <begin position="599"/>
        <end position="619"/>
    </location>
</feature>
<keyword evidence="13" id="KW-0325">Glycoprotein</keyword>
<feature type="chain" id="PRO_5008899141" description="G-protein coupled receptors family 3 profile domain-containing protein" evidence="19">
    <location>
        <begin position="24"/>
        <end position="1084"/>
    </location>
</feature>
<evidence type="ECO:0000313" key="22">
    <source>
        <dbReference type="Proteomes" id="UP000186922"/>
    </source>
</evidence>
<dbReference type="Pfam" id="PF00003">
    <property type="entry name" value="7tm_3"/>
    <property type="match status" value="1"/>
</dbReference>
<keyword evidence="7" id="KW-0770">Synapse</keyword>
<evidence type="ECO:0000256" key="19">
    <source>
        <dbReference type="SAM" id="SignalP"/>
    </source>
</evidence>
<dbReference type="CDD" id="cd06366">
    <property type="entry name" value="PBP1_GABAb_receptor"/>
    <property type="match status" value="1"/>
</dbReference>
<dbReference type="PROSITE" id="PS50259">
    <property type="entry name" value="G_PROTEIN_RECEP_F3_4"/>
    <property type="match status" value="1"/>
</dbReference>
<evidence type="ECO:0000256" key="2">
    <source>
        <dbReference type="ARBA" id="ARBA00022475"/>
    </source>
</evidence>
<feature type="transmembrane region" description="Helical" evidence="18">
    <location>
        <begin position="656"/>
        <end position="677"/>
    </location>
</feature>
<dbReference type="InterPro" id="IPR017979">
    <property type="entry name" value="GPCR_3_CS"/>
</dbReference>
<dbReference type="GO" id="GO:0038039">
    <property type="term" value="C:G protein-coupled receptor heterodimeric complex"/>
    <property type="evidence" value="ECO:0007669"/>
    <property type="project" value="TreeGrafter"/>
</dbReference>
<protein>
    <recommendedName>
        <fullName evidence="20">G-protein coupled receptors family 3 profile domain-containing protein</fullName>
    </recommendedName>
</protein>
<proteinExistence type="inferred from homology"/>
<dbReference type="AlphaFoldDB" id="A0A1D1W243"/>
<evidence type="ECO:0000256" key="8">
    <source>
        <dbReference type="ARBA" id="ARBA00023040"/>
    </source>
</evidence>
<dbReference type="InterPro" id="IPR001828">
    <property type="entry name" value="ANF_lig-bd_rcpt"/>
</dbReference>
<dbReference type="SUPFAM" id="SSF53822">
    <property type="entry name" value="Periplasmic binding protein-like I"/>
    <property type="match status" value="1"/>
</dbReference>
<feature type="domain" description="G-protein coupled receptors family 3 profile" evidence="20">
    <location>
        <begin position="490"/>
        <end position="764"/>
    </location>
</feature>
<keyword evidence="22" id="KW-1185">Reference proteome</keyword>
<dbReference type="PANTHER" id="PTHR10519">
    <property type="entry name" value="GABA-B RECEPTOR"/>
    <property type="match status" value="1"/>
</dbReference>
<dbReference type="GO" id="GO:0004965">
    <property type="term" value="F:G protein-coupled GABA receptor activity"/>
    <property type="evidence" value="ECO:0007669"/>
    <property type="project" value="InterPro"/>
</dbReference>
<feature type="compositionally biased region" description="Polar residues" evidence="17">
    <location>
        <begin position="960"/>
        <end position="971"/>
    </location>
</feature>
<keyword evidence="3" id="KW-0597">Phosphoprotein</keyword>
<dbReference type="Proteomes" id="UP000186922">
    <property type="component" value="Unassembled WGS sequence"/>
</dbReference>
<evidence type="ECO:0000256" key="3">
    <source>
        <dbReference type="ARBA" id="ARBA00022553"/>
    </source>
</evidence>
<sequence>MLMPRWKVAGWMVMANLMVMISGQIHHHYHAGHHHNKSKRNNPVKGEVLIAGLFPLAQHSEASRLGRGVLPAALLARDHINHRHNLLANYELQLDVNNTACDAALGIKAFLDMLYKKPGRRLMVFGSACTEVTGPIAQASQFLHLAQLSYADTHPMYDHMKFPNLYRIVPSENQFNYARLELLRSFNWTYVATLYQNEPRYSLAHNHLMATGTDPSAQRYRLLVQRSFTDLSELRNALQQFVQKGARIIFGSFNETWARVVFCEAYKLSMYGRKYQWVIWGGYSKDWWMVEEEEDGQQCSSEQLVTSLNGYLSTDILPLSLDNEPTISKLTPSQYEAMYEASKGSDYSPFHGYTYDGVWAMAKAIGIVIQQLPKGTTIDMFDYKMKFWSERFLSALKNTEFVGVTGPVKFFNNERVGRILVKQFQVIEASSNWAEERIIALYHNDSSFMDFSVGTAPIFWHGGNAPRDRTIEVVRLEHIQLVVFITMAALSSAGIVMAVTFLVHNTKNRHHKYIKMSSPYLNNIIIFGCIMTYTSVFLLGVDTGLVGEEQIPAICTARLWVLTIGFTLAFGAMFSKTWRVHAIFTNIKLNKKVIKDYQLFLIVGLLLVFDLVILITWQLQDPFQYTTKSLQEFEDIKNDYLIKPQIGFCVSEHMTIYLGVTYAFKGILMAFGCFLAWETRHVTIPALNDSKYIGMSVYNVVIMCVIGVAISIILTDQQEYAFIIISVFIIFCTTITLCLVFVPKILELRRNPNPEAKRVRATLKANKSSKRESFSADMQHRVKQLQDQNVKLKETFQTKSTELEELIKELGDEARELLQKQGNPQRPRQKISFKGLTSDEDEEAASMSQDESEDRSDRWPLVEVSASAASKCMYVHYKPRKNSLDGPTSLTVLSEPSSNHRPSTNMGLPTITDADESGTPLQDTAKSIADIFGGVYVGGADPVFPSKKSLKHEKLPPRKNSVSPTSPTADSDQVVPSGRGVSSLFVVSNSKGTLNGRKDSIHQMSNHRATSSPSLRDSSFSDAIDLIEVSSPPMEAKDAMSPLLNNAPIPHSNTLPSVAENKKTKASLGNRVSSSIRCDVIASL</sequence>
<dbReference type="STRING" id="947166.A0A1D1W243"/>
<feature type="region of interest" description="Disordered" evidence="17">
    <location>
        <begin position="883"/>
        <end position="906"/>
    </location>
</feature>
<gene>
    <name evidence="21" type="primary">RvY_17440-1</name>
    <name evidence="21" type="synonym">RvY_17440.1</name>
    <name evidence="21" type="ORF">RvY_17440</name>
</gene>
<dbReference type="Gene3D" id="3.40.50.2300">
    <property type="match status" value="2"/>
</dbReference>
<comment type="subcellular location">
    <subcellularLocation>
        <location evidence="16">Postsynaptic cell membrane</location>
        <topology evidence="16">Multi-pass membrane protein</topology>
    </subcellularLocation>
</comment>
<dbReference type="InterPro" id="IPR028082">
    <property type="entry name" value="Peripla_BP_I"/>
</dbReference>
<keyword evidence="14" id="KW-0807">Transducer</keyword>
<feature type="region of interest" description="Disordered" evidence="17">
    <location>
        <begin position="947"/>
        <end position="977"/>
    </location>
</feature>